<name>A0A223NTT9_9SPHI</name>
<feature type="domain" description="Calcineurin-like phosphoesterase" evidence="3">
    <location>
        <begin position="41"/>
        <end position="308"/>
    </location>
</feature>
<dbReference type="InterPro" id="IPR029052">
    <property type="entry name" value="Metallo-depent_PP-like"/>
</dbReference>
<dbReference type="InterPro" id="IPR004843">
    <property type="entry name" value="Calcineurin-like_PHP"/>
</dbReference>
<dbReference type="SUPFAM" id="SSF56300">
    <property type="entry name" value="Metallo-dependent phosphatases"/>
    <property type="match status" value="1"/>
</dbReference>
<keyword evidence="2" id="KW-0325">Glycoprotein</keyword>
<dbReference type="EMBL" id="CP022743">
    <property type="protein sequence ID" value="ASU33094.1"/>
    <property type="molecule type" value="Genomic_DNA"/>
</dbReference>
<accession>A0A223NTT9</accession>
<dbReference type="GO" id="GO:0016787">
    <property type="term" value="F:hydrolase activity"/>
    <property type="evidence" value="ECO:0007669"/>
    <property type="project" value="UniProtKB-KW"/>
</dbReference>
<dbReference type="RefSeq" id="WP_094569599.1">
    <property type="nucleotide sequence ID" value="NZ_CP022743.1"/>
</dbReference>
<evidence type="ECO:0000256" key="1">
    <source>
        <dbReference type="ARBA" id="ARBA00022801"/>
    </source>
</evidence>
<keyword evidence="1" id="KW-0378">Hydrolase</keyword>
<sequence length="451" mass="50493">MKRKQRNSGAHPANGCFTAIIILLALILNLSLPGNTYAQGRCLIVSDIHLNPFFTTDGNYGINNELVQKLSAAKADEWGEILDNYAAKTIDSNLRGHDSNYPLLISALDNMYLAVKRPDFIIIAGDFIWHNNPADTALKQKSIQFIAGLFHKKFPGVPIIPTLGNNDSNNDYEKQSPQFLQNFASAWQLEKQNADTALFKSRGYYTATIGKLRFVVLNTSLVSKNSVAMGYNYYNDGYAMVNDWLKKELTDTINKVWIISHIPPGTNGFDGKPMWMTGGPKGDLSAMFTGTVVNNSRQVEFMIASHTHFNDFRVFYPGTSTIADSAAAYMRIVPSIGMDHRNNPSFEIADFDGAYHVTKETNYYLDLSKLTGKEEPTKLKWSDMVSLNNFTAKRKIDAKTLSNLVDKMLSQSKIRTYYDQFYGAGHPTGAFTNPVKYPAYLKAEKQNRASQ</sequence>
<evidence type="ECO:0000256" key="2">
    <source>
        <dbReference type="ARBA" id="ARBA00023180"/>
    </source>
</evidence>
<dbReference type="Gene3D" id="3.60.21.10">
    <property type="match status" value="1"/>
</dbReference>
<dbReference type="PANTHER" id="PTHR10340:SF57">
    <property type="entry name" value="METALLOPHOS DOMAIN-CONTAINING PROTEIN"/>
    <property type="match status" value="1"/>
</dbReference>
<evidence type="ECO:0000259" key="3">
    <source>
        <dbReference type="Pfam" id="PF00149"/>
    </source>
</evidence>
<evidence type="ECO:0000313" key="5">
    <source>
        <dbReference type="Proteomes" id="UP000215002"/>
    </source>
</evidence>
<dbReference type="OrthoDB" id="106957at2"/>
<gene>
    <name evidence="4" type="ORF">MuYL_1194</name>
</gene>
<proteinExistence type="predicted"/>
<dbReference type="Proteomes" id="UP000215002">
    <property type="component" value="Chromosome"/>
</dbReference>
<reference evidence="4 5" key="1">
    <citation type="submission" date="2017-08" db="EMBL/GenBank/DDBJ databases">
        <title>Complete genome sequence of Mucilaginibacter sp. strain BJC16-A31.</title>
        <authorList>
            <consortium name="Henan University of Science and Technology"/>
            <person name="You X."/>
        </authorList>
    </citation>
    <scope>NUCLEOTIDE SEQUENCE [LARGE SCALE GENOMIC DNA]</scope>
    <source>
        <strain evidence="4 5">BJC16-A31</strain>
    </source>
</reference>
<dbReference type="Pfam" id="PF00149">
    <property type="entry name" value="Metallophos"/>
    <property type="match status" value="1"/>
</dbReference>
<dbReference type="PANTHER" id="PTHR10340">
    <property type="entry name" value="SPHINGOMYELIN PHOSPHODIESTERASE"/>
    <property type="match status" value="1"/>
</dbReference>
<protein>
    <submittedName>
        <fullName evidence="4">Calcineurin-like phosphoesterase</fullName>
    </submittedName>
</protein>
<organism evidence="4 5">
    <name type="scientific">Mucilaginibacter xinganensis</name>
    <dbReference type="NCBI Taxonomy" id="1234841"/>
    <lineage>
        <taxon>Bacteria</taxon>
        <taxon>Pseudomonadati</taxon>
        <taxon>Bacteroidota</taxon>
        <taxon>Sphingobacteriia</taxon>
        <taxon>Sphingobacteriales</taxon>
        <taxon>Sphingobacteriaceae</taxon>
        <taxon>Mucilaginibacter</taxon>
    </lineage>
</organism>
<dbReference type="AlphaFoldDB" id="A0A223NTT9"/>
<keyword evidence="5" id="KW-1185">Reference proteome</keyword>
<evidence type="ECO:0000313" key="4">
    <source>
        <dbReference type="EMBL" id="ASU33094.1"/>
    </source>
</evidence>
<dbReference type="KEGG" id="muc:MuYL_1194"/>